<dbReference type="EMBL" id="FLUV01000343">
    <property type="protein sequence ID" value="SBW18879.1"/>
    <property type="molecule type" value="Genomic_DNA"/>
</dbReference>
<evidence type="ECO:0008006" key="3">
    <source>
        <dbReference type="Google" id="ProtNLM"/>
    </source>
</evidence>
<accession>A0A1C3NUI4</accession>
<reference evidence="2" key="1">
    <citation type="submission" date="2016-02" db="EMBL/GenBank/DDBJ databases">
        <authorList>
            <person name="Wibberg D."/>
        </authorList>
    </citation>
    <scope>NUCLEOTIDE SEQUENCE [LARGE SCALE GENOMIC DNA]</scope>
</reference>
<evidence type="ECO:0000313" key="1">
    <source>
        <dbReference type="EMBL" id="SBW18879.1"/>
    </source>
</evidence>
<dbReference type="Gene3D" id="3.40.50.450">
    <property type="match status" value="1"/>
</dbReference>
<proteinExistence type="predicted"/>
<name>A0A1C3NUI4_9ACTN</name>
<dbReference type="AlphaFoldDB" id="A0A1C3NUI4"/>
<organism evidence="1 2">
    <name type="scientific">Candidatus Protofrankia californiensis</name>
    <dbReference type="NCBI Taxonomy" id="1839754"/>
    <lineage>
        <taxon>Bacteria</taxon>
        <taxon>Bacillati</taxon>
        <taxon>Actinomycetota</taxon>
        <taxon>Actinomycetes</taxon>
        <taxon>Frankiales</taxon>
        <taxon>Frankiaceae</taxon>
        <taxon>Protofrankia</taxon>
    </lineage>
</organism>
<sequence length="316" mass="34848">MLRYPSDLLVLKHAQRSYGVDEVAGNLADIDPAILPAVGGGLLIQNPPRLAARNLLFIGVEPVETFDYRTIRDFSRRALTGAAHLSFPVRSISMTLHGVGFGLDEIEAFESEVAGVVEALDAGHCPEGLLSVDFVEQNENRARRMQSILLSLINSEASGTDAARYVPNEATALPRRLDSVGYDSAARPHAFVAMPFADRFTDVFHYGIVRPVRAAGLLCERMDQIHFTGDVINRMKERIAASKLVIADLSDANPNVYLEVGYAWGLRVPCVLVCSRETDLKFDVRGQRCLFYGSIRDLEKQLSAELKNLAGQLWAF</sequence>
<keyword evidence="2" id="KW-1185">Reference proteome</keyword>
<gene>
    <name evidence="1" type="ORF">FDG2_0867</name>
</gene>
<evidence type="ECO:0000313" key="2">
    <source>
        <dbReference type="Proteomes" id="UP000199013"/>
    </source>
</evidence>
<protein>
    <recommendedName>
        <fullName evidence="3">Nucleoside 2-deoxyribosyltransferase</fullName>
    </recommendedName>
</protein>
<dbReference type="Proteomes" id="UP000199013">
    <property type="component" value="Unassembled WGS sequence"/>
</dbReference>